<keyword evidence="5" id="KW-1185">Reference proteome</keyword>
<dbReference type="InterPro" id="IPR011460">
    <property type="entry name" value="Lcl_C"/>
</dbReference>
<keyword evidence="2" id="KW-0732">Signal</keyword>
<evidence type="ECO:0000259" key="3">
    <source>
        <dbReference type="Pfam" id="PF07603"/>
    </source>
</evidence>
<dbReference type="PROSITE" id="PS51257">
    <property type="entry name" value="PROKAR_LIPOPROTEIN"/>
    <property type="match status" value="1"/>
</dbReference>
<evidence type="ECO:0000256" key="1">
    <source>
        <dbReference type="SAM" id="MobiDB-lite"/>
    </source>
</evidence>
<proteinExistence type="predicted"/>
<dbReference type="EMBL" id="JBHSEK010000021">
    <property type="protein sequence ID" value="MFC4492162.1"/>
    <property type="molecule type" value="Genomic_DNA"/>
</dbReference>
<feature type="signal peptide" evidence="2">
    <location>
        <begin position="1"/>
        <end position="18"/>
    </location>
</feature>
<evidence type="ECO:0000313" key="5">
    <source>
        <dbReference type="Proteomes" id="UP001595999"/>
    </source>
</evidence>
<reference evidence="5" key="1">
    <citation type="journal article" date="2019" name="Int. J. Syst. Evol. Microbiol.">
        <title>The Global Catalogue of Microorganisms (GCM) 10K type strain sequencing project: providing services to taxonomists for standard genome sequencing and annotation.</title>
        <authorList>
            <consortium name="The Broad Institute Genomics Platform"/>
            <consortium name="The Broad Institute Genome Sequencing Center for Infectious Disease"/>
            <person name="Wu L."/>
            <person name="Ma J."/>
        </authorList>
    </citation>
    <scope>NUCLEOTIDE SEQUENCE [LARGE SCALE GENOMIC DNA]</scope>
    <source>
        <strain evidence="5">CGMCC 4.7608</strain>
    </source>
</reference>
<feature type="domain" description="Lcl C-terminal" evidence="3">
    <location>
        <begin position="201"/>
        <end position="355"/>
    </location>
</feature>
<name>A0ABV8ZYX6_9NEIS</name>
<dbReference type="Proteomes" id="UP001595999">
    <property type="component" value="Unassembled WGS sequence"/>
</dbReference>
<organism evidence="4 5">
    <name type="scientific">Chromobacterium aquaticum</name>
    <dbReference type="NCBI Taxonomy" id="467180"/>
    <lineage>
        <taxon>Bacteria</taxon>
        <taxon>Pseudomonadati</taxon>
        <taxon>Pseudomonadota</taxon>
        <taxon>Betaproteobacteria</taxon>
        <taxon>Neisseriales</taxon>
        <taxon>Chromobacteriaceae</taxon>
        <taxon>Chromobacterium</taxon>
    </lineage>
</organism>
<feature type="chain" id="PRO_5046989120" evidence="2">
    <location>
        <begin position="19"/>
        <end position="393"/>
    </location>
</feature>
<feature type="region of interest" description="Disordered" evidence="1">
    <location>
        <begin position="359"/>
        <end position="393"/>
    </location>
</feature>
<gene>
    <name evidence="4" type="ORF">ACFO0R_21335</name>
</gene>
<dbReference type="RefSeq" id="WP_231465330.1">
    <property type="nucleotide sequence ID" value="NZ_JAJOHW010000190.1"/>
</dbReference>
<protein>
    <submittedName>
        <fullName evidence="4">DUF1566 domain-containing protein</fullName>
    </submittedName>
</protein>
<evidence type="ECO:0000256" key="2">
    <source>
        <dbReference type="SAM" id="SignalP"/>
    </source>
</evidence>
<accession>A0ABV8ZYX6</accession>
<comment type="caution">
    <text evidence="4">The sequence shown here is derived from an EMBL/GenBank/DDBJ whole genome shotgun (WGS) entry which is preliminary data.</text>
</comment>
<sequence>MNRYFPFFLAVAACLVLAACSGGPAAQPVRTGVFVDSPVAGLDYDSGSHAGKTTANGEFHYLDGETVVFRIGKLELGRSLGAAQLTPLQLVGSQDPAEPKALRQVQLLLTLDEDGNPDNGIQIAAETAARFSRSQSLEQAGELKTLLDQAGIARRLVSADRAANHFRLSLAALRAHPPAPRFTPMAEADGTPLHGSTQRAGCVQDRQTGLIWEVKAEQGLRSQFHSYYVSAGDNPQPPAQCDAGQTDCLLASYVQAVRQQKLCGFDDETAGGDRGWRLPSERELKTLLDWSQRDKAQGLPALDRYAFPDAAATFYWTGTSHSEESTVAVAFDDTHRSLGSLSLGHGQAARVRLVRGPKLADEPLPHGGAKSSPGYVAVRSDSPSTLRAAGRPL</sequence>
<evidence type="ECO:0000313" key="4">
    <source>
        <dbReference type="EMBL" id="MFC4492162.1"/>
    </source>
</evidence>
<dbReference type="Pfam" id="PF07603">
    <property type="entry name" value="Lcl_C"/>
    <property type="match status" value="1"/>
</dbReference>